<dbReference type="Pfam" id="PF01636">
    <property type="entry name" value="APH"/>
    <property type="match status" value="1"/>
</dbReference>
<evidence type="ECO:0000256" key="1">
    <source>
        <dbReference type="ARBA" id="ARBA00001735"/>
    </source>
</evidence>
<dbReference type="GO" id="GO:0016747">
    <property type="term" value="F:acyltransferase activity, transferring groups other than amino-acyl groups"/>
    <property type="evidence" value="ECO:0007669"/>
    <property type="project" value="InterPro"/>
</dbReference>
<protein>
    <recommendedName>
        <fullName evidence="5">Bifunctional AAC/APH</fullName>
        <ecNumber evidence="4">2.7.1.190</ecNumber>
    </recommendedName>
</protein>
<dbReference type="InterPro" id="IPR050249">
    <property type="entry name" value="Pseudomonas-type_ThrB"/>
</dbReference>
<dbReference type="EC" id="2.7.1.190" evidence="4"/>
<dbReference type="InterPro" id="IPR002575">
    <property type="entry name" value="Aminoglycoside_PTrfase"/>
</dbReference>
<dbReference type="PANTHER" id="PTHR21064:SF6">
    <property type="entry name" value="AMINOGLYCOSIDE PHOSPHOTRANSFERASE DOMAIN-CONTAINING PROTEIN"/>
    <property type="match status" value="1"/>
</dbReference>
<dbReference type="GO" id="GO:0019202">
    <property type="term" value="F:amino acid kinase activity"/>
    <property type="evidence" value="ECO:0007669"/>
    <property type="project" value="TreeGrafter"/>
</dbReference>
<dbReference type="SUPFAM" id="SSF55729">
    <property type="entry name" value="Acyl-CoA N-acyltransferases (Nat)"/>
    <property type="match status" value="1"/>
</dbReference>
<dbReference type="PANTHER" id="PTHR21064">
    <property type="entry name" value="AMINOGLYCOSIDE PHOSPHOTRANSFERASE DOMAIN-CONTAINING PROTEIN-RELATED"/>
    <property type="match status" value="1"/>
</dbReference>
<dbReference type="GO" id="GO:0034071">
    <property type="term" value="F:aminoglycoside phosphotransferase activity"/>
    <property type="evidence" value="ECO:0007669"/>
    <property type="project" value="UniProtKB-EC"/>
</dbReference>
<evidence type="ECO:0000313" key="9">
    <source>
        <dbReference type="EMBL" id="MCR2805931.1"/>
    </source>
</evidence>
<evidence type="ECO:0000256" key="6">
    <source>
        <dbReference type="ARBA" id="ARBA00023268"/>
    </source>
</evidence>
<dbReference type="InterPro" id="IPR016181">
    <property type="entry name" value="Acyl_CoA_acyltransferase"/>
</dbReference>
<gene>
    <name evidence="9" type="ORF">NQZ67_18775</name>
</gene>
<dbReference type="InterPro" id="IPR011009">
    <property type="entry name" value="Kinase-like_dom_sf"/>
</dbReference>
<dbReference type="RefSeq" id="WP_257448916.1">
    <property type="nucleotide sequence ID" value="NZ_JANIPJ010000014.1"/>
</dbReference>
<dbReference type="AlphaFoldDB" id="A0A9X2MS88"/>
<dbReference type="Gene3D" id="3.40.630.30">
    <property type="match status" value="1"/>
</dbReference>
<dbReference type="PROSITE" id="PS51186">
    <property type="entry name" value="GNAT"/>
    <property type="match status" value="1"/>
</dbReference>
<comment type="caution">
    <text evidence="9">The sequence shown here is derived from an EMBL/GenBank/DDBJ whole genome shotgun (WGS) entry which is preliminary data.</text>
</comment>
<evidence type="ECO:0000256" key="5">
    <source>
        <dbReference type="ARBA" id="ARBA00014467"/>
    </source>
</evidence>
<keyword evidence="9" id="KW-0808">Transferase</keyword>
<name>A0A9X2MS88_9BACL</name>
<sequence>MMNLVNMVRGMAQDEPARLLLQRWEHDEGTLTLWRASSNFVYRFEASGKGRYLRFVHEKDNTLENVAAELEYVRYLIDAGYPAAAPVRSMRGGCIETAETAHGRYYGVVFEEAEGRSLPLEEMSDEHLLRWGEALAKLHQLSEAYEPCEAVRGSWRDALDLAAASLEHSPQDRLLLLELERLLSELSELAAGPDAFGVIHYDFQPDNVFYDDHLMRFTIIDFDDAIVHWHAMDIASAAADLLDEVDAVSARKLERFLTGYRSVRPLDSRCEELLPVFRRFANFYTLARLLRSLDSFEADTAPEWAATLYDKLRKACDRIRTRLRPAVELRPVDAGNWYACTQIEVTEEQKNIFPVPLVYWLAESAYCGMTPLAIYAASRLVGLAVYAADPDDGSYWVMAFVIDRRYQSLGLGRAAMEELLRHMKEKHGCDRIRLGHRPENERAARLYASLDFREIERNDREIVRELS</sequence>
<dbReference type="Pfam" id="PF00583">
    <property type="entry name" value="Acetyltransf_1"/>
    <property type="match status" value="1"/>
</dbReference>
<keyword evidence="6" id="KW-0511">Multifunctional enzyme</keyword>
<dbReference type="InterPro" id="IPR000182">
    <property type="entry name" value="GNAT_dom"/>
</dbReference>
<dbReference type="SUPFAM" id="SSF56112">
    <property type="entry name" value="Protein kinase-like (PK-like)"/>
    <property type="match status" value="1"/>
</dbReference>
<evidence type="ECO:0000259" key="8">
    <source>
        <dbReference type="PROSITE" id="PS51186"/>
    </source>
</evidence>
<comment type="function">
    <text evidence="2">Involved in resistance to gentamicin, tobramycin, and kanamycin. Tobramycin and kanamycin resistance is due to the ACC activity, specified by N-terminal region. The C-terminal region is a kinase that phosphorylates several 4,6-disubstituted aminoglycosides.</text>
</comment>
<dbReference type="Proteomes" id="UP001141950">
    <property type="component" value="Unassembled WGS sequence"/>
</dbReference>
<reference evidence="9" key="1">
    <citation type="submission" date="2022-08" db="EMBL/GenBank/DDBJ databases">
        <title>The genomic sequence of strain Paenibacillus sp. SCIV0701.</title>
        <authorList>
            <person name="Zhao H."/>
        </authorList>
    </citation>
    <scope>NUCLEOTIDE SEQUENCE</scope>
    <source>
        <strain evidence="9">SCIV0701</strain>
    </source>
</reference>
<keyword evidence="9" id="KW-0012">Acyltransferase</keyword>
<evidence type="ECO:0000256" key="2">
    <source>
        <dbReference type="ARBA" id="ARBA00002498"/>
    </source>
</evidence>
<evidence type="ECO:0000256" key="4">
    <source>
        <dbReference type="ARBA" id="ARBA00011931"/>
    </source>
</evidence>
<dbReference type="EMBL" id="JANIPJ010000014">
    <property type="protein sequence ID" value="MCR2805931.1"/>
    <property type="molecule type" value="Genomic_DNA"/>
</dbReference>
<evidence type="ECO:0000256" key="3">
    <source>
        <dbReference type="ARBA" id="ARBA00008487"/>
    </source>
</evidence>
<comment type="catalytic activity">
    <reaction evidence="1">
        <text>a gentamycin + GTP = a gentamycin 2''-phosphate + GDP + H(+)</text>
        <dbReference type="Rhea" id="RHEA:48872"/>
        <dbReference type="ChEBI" id="CHEBI:15378"/>
        <dbReference type="ChEBI" id="CHEBI:37565"/>
        <dbReference type="ChEBI" id="CHEBI:58189"/>
        <dbReference type="ChEBI" id="CHEBI:90218"/>
        <dbReference type="ChEBI" id="CHEBI:90219"/>
        <dbReference type="EC" id="2.7.1.190"/>
    </reaction>
</comment>
<evidence type="ECO:0000256" key="7">
    <source>
        <dbReference type="ARBA" id="ARBA00038240"/>
    </source>
</evidence>
<keyword evidence="10" id="KW-1185">Reference proteome</keyword>
<comment type="similarity">
    <text evidence="3">In the C-terminal section; belongs to the aminoglycoside phosphotransferase family.</text>
</comment>
<dbReference type="Gene3D" id="3.90.1200.10">
    <property type="match status" value="1"/>
</dbReference>
<organism evidence="9 10">
    <name type="scientific">Paenibacillus soyae</name>
    <dbReference type="NCBI Taxonomy" id="2969249"/>
    <lineage>
        <taxon>Bacteria</taxon>
        <taxon>Bacillati</taxon>
        <taxon>Bacillota</taxon>
        <taxon>Bacilli</taxon>
        <taxon>Bacillales</taxon>
        <taxon>Paenibacillaceae</taxon>
        <taxon>Paenibacillus</taxon>
    </lineage>
</organism>
<accession>A0A9X2MS88</accession>
<feature type="domain" description="N-acetyltransferase" evidence="8">
    <location>
        <begin position="327"/>
        <end position="467"/>
    </location>
</feature>
<comment type="similarity">
    <text evidence="7">Belongs to the pseudomonas-type ThrB family.</text>
</comment>
<evidence type="ECO:0000313" key="10">
    <source>
        <dbReference type="Proteomes" id="UP001141950"/>
    </source>
</evidence>
<proteinExistence type="inferred from homology"/>